<reference evidence="1 2" key="1">
    <citation type="submission" date="2019-05" db="EMBL/GenBank/DDBJ databases">
        <title>Another draft genome of Portunus trituberculatus and its Hox gene families provides insights of decapod evolution.</title>
        <authorList>
            <person name="Jeong J.-H."/>
            <person name="Song I."/>
            <person name="Kim S."/>
            <person name="Choi T."/>
            <person name="Kim D."/>
            <person name="Ryu S."/>
            <person name="Kim W."/>
        </authorList>
    </citation>
    <scope>NUCLEOTIDE SEQUENCE [LARGE SCALE GENOMIC DNA]</scope>
    <source>
        <tissue evidence="1">Muscle</tissue>
    </source>
</reference>
<dbReference type="EMBL" id="VSRR010001861">
    <property type="protein sequence ID" value="MPC28130.1"/>
    <property type="molecule type" value="Genomic_DNA"/>
</dbReference>
<comment type="caution">
    <text evidence="1">The sequence shown here is derived from an EMBL/GenBank/DDBJ whole genome shotgun (WGS) entry which is preliminary data.</text>
</comment>
<dbReference type="Proteomes" id="UP000324222">
    <property type="component" value="Unassembled WGS sequence"/>
</dbReference>
<name>A0A5B7E2E1_PORTR</name>
<sequence length="91" mass="10507">MECYLSIQFRSILAHQSCGVLLWSEQYCRVWWVGQLPADPCGLLGNHFNLQKCAKRVCHCLILFDLLQSLTRHPDVTLRNELKSSLFPIFG</sequence>
<accession>A0A5B7E2E1</accession>
<proteinExistence type="predicted"/>
<dbReference type="AlphaFoldDB" id="A0A5B7E2E1"/>
<evidence type="ECO:0000313" key="2">
    <source>
        <dbReference type="Proteomes" id="UP000324222"/>
    </source>
</evidence>
<keyword evidence="2" id="KW-1185">Reference proteome</keyword>
<gene>
    <name evidence="1" type="ORF">E2C01_021325</name>
</gene>
<evidence type="ECO:0000313" key="1">
    <source>
        <dbReference type="EMBL" id="MPC28130.1"/>
    </source>
</evidence>
<organism evidence="1 2">
    <name type="scientific">Portunus trituberculatus</name>
    <name type="common">Swimming crab</name>
    <name type="synonym">Neptunus trituberculatus</name>
    <dbReference type="NCBI Taxonomy" id="210409"/>
    <lineage>
        <taxon>Eukaryota</taxon>
        <taxon>Metazoa</taxon>
        <taxon>Ecdysozoa</taxon>
        <taxon>Arthropoda</taxon>
        <taxon>Crustacea</taxon>
        <taxon>Multicrustacea</taxon>
        <taxon>Malacostraca</taxon>
        <taxon>Eumalacostraca</taxon>
        <taxon>Eucarida</taxon>
        <taxon>Decapoda</taxon>
        <taxon>Pleocyemata</taxon>
        <taxon>Brachyura</taxon>
        <taxon>Eubrachyura</taxon>
        <taxon>Portunoidea</taxon>
        <taxon>Portunidae</taxon>
        <taxon>Portuninae</taxon>
        <taxon>Portunus</taxon>
    </lineage>
</organism>
<protein>
    <submittedName>
        <fullName evidence="1">Uncharacterized protein</fullName>
    </submittedName>
</protein>